<protein>
    <submittedName>
        <fullName evidence="1">Uncharacterized protein</fullName>
    </submittedName>
</protein>
<accession>A0ACB7RH33</accession>
<comment type="caution">
    <text evidence="1">The sequence shown here is derived from an EMBL/GenBank/DDBJ whole genome shotgun (WGS) entry which is preliminary data.</text>
</comment>
<dbReference type="Proteomes" id="UP000821845">
    <property type="component" value="Chromosome 9"/>
</dbReference>
<evidence type="ECO:0000313" key="2">
    <source>
        <dbReference type="Proteomes" id="UP000821845"/>
    </source>
</evidence>
<reference evidence="1" key="1">
    <citation type="submission" date="2020-05" db="EMBL/GenBank/DDBJ databases">
        <title>Large-scale comparative analyses of tick genomes elucidate their genetic diversity and vector capacities.</title>
        <authorList>
            <person name="Jia N."/>
            <person name="Wang J."/>
            <person name="Shi W."/>
            <person name="Du L."/>
            <person name="Sun Y."/>
            <person name="Zhan W."/>
            <person name="Jiang J."/>
            <person name="Wang Q."/>
            <person name="Zhang B."/>
            <person name="Ji P."/>
            <person name="Sakyi L.B."/>
            <person name="Cui X."/>
            <person name="Yuan T."/>
            <person name="Jiang B."/>
            <person name="Yang W."/>
            <person name="Lam T.T.-Y."/>
            <person name="Chang Q."/>
            <person name="Ding S."/>
            <person name="Wang X."/>
            <person name="Zhu J."/>
            <person name="Ruan X."/>
            <person name="Zhao L."/>
            <person name="Wei J."/>
            <person name="Que T."/>
            <person name="Du C."/>
            <person name="Cheng J."/>
            <person name="Dai P."/>
            <person name="Han X."/>
            <person name="Huang E."/>
            <person name="Gao Y."/>
            <person name="Liu J."/>
            <person name="Shao H."/>
            <person name="Ye R."/>
            <person name="Li L."/>
            <person name="Wei W."/>
            <person name="Wang X."/>
            <person name="Wang C."/>
            <person name="Yang T."/>
            <person name="Huo Q."/>
            <person name="Li W."/>
            <person name="Guo W."/>
            <person name="Chen H."/>
            <person name="Zhou L."/>
            <person name="Ni X."/>
            <person name="Tian J."/>
            <person name="Zhou Y."/>
            <person name="Sheng Y."/>
            <person name="Liu T."/>
            <person name="Pan Y."/>
            <person name="Xia L."/>
            <person name="Li J."/>
            <person name="Zhao F."/>
            <person name="Cao W."/>
        </authorList>
    </citation>
    <scope>NUCLEOTIDE SEQUENCE</scope>
    <source>
        <strain evidence="1">Hyas-2018</strain>
    </source>
</reference>
<gene>
    <name evidence="1" type="ORF">HPB50_000593</name>
</gene>
<organism evidence="1 2">
    <name type="scientific">Hyalomma asiaticum</name>
    <name type="common">Tick</name>
    <dbReference type="NCBI Taxonomy" id="266040"/>
    <lineage>
        <taxon>Eukaryota</taxon>
        <taxon>Metazoa</taxon>
        <taxon>Ecdysozoa</taxon>
        <taxon>Arthropoda</taxon>
        <taxon>Chelicerata</taxon>
        <taxon>Arachnida</taxon>
        <taxon>Acari</taxon>
        <taxon>Parasitiformes</taxon>
        <taxon>Ixodida</taxon>
        <taxon>Ixodoidea</taxon>
        <taxon>Ixodidae</taxon>
        <taxon>Hyalomminae</taxon>
        <taxon>Hyalomma</taxon>
    </lineage>
</organism>
<evidence type="ECO:0000313" key="1">
    <source>
        <dbReference type="EMBL" id="KAH6921445.1"/>
    </source>
</evidence>
<sequence length="129" mass="14452">MQGEPALDRGHSLHFHDDRVPGTVSRKRTGLHSGAYSDDTSVYSLSREDCSDDDFQLVRSRKAKRRKSTRKSTTRSAETGQPLALRSVASFRVRSPDARRWTFSPVKAGRCRKSCLFNSAVNIPIVDEA</sequence>
<dbReference type="EMBL" id="CM023489">
    <property type="protein sequence ID" value="KAH6921445.1"/>
    <property type="molecule type" value="Genomic_DNA"/>
</dbReference>
<name>A0ACB7RH33_HYAAI</name>
<proteinExistence type="predicted"/>
<keyword evidence="2" id="KW-1185">Reference proteome</keyword>